<keyword evidence="2" id="KW-1185">Reference proteome</keyword>
<dbReference type="RefSeq" id="WP_189212993.1">
    <property type="nucleotide sequence ID" value="NZ_BMRB01000005.1"/>
</dbReference>
<evidence type="ECO:0000313" key="1">
    <source>
        <dbReference type="EMBL" id="GGS48550.1"/>
    </source>
</evidence>
<comment type="caution">
    <text evidence="1">The sequence shown here is derived from an EMBL/GenBank/DDBJ whole genome shotgun (WGS) entry which is preliminary data.</text>
</comment>
<sequence length="61" mass="6984">MTRDEHSSPRKVCPARWLRLRLQQLLRPRLRLLRQLLTPSTGRVMPLARWAVSVGAATLPG</sequence>
<accession>A0A918LH56</accession>
<reference evidence="1" key="2">
    <citation type="submission" date="2020-09" db="EMBL/GenBank/DDBJ databases">
        <authorList>
            <person name="Sun Q."/>
            <person name="Ohkuma M."/>
        </authorList>
    </citation>
    <scope>NUCLEOTIDE SEQUENCE</scope>
    <source>
        <strain evidence="1">JCM 3276</strain>
    </source>
</reference>
<proteinExistence type="predicted"/>
<protein>
    <submittedName>
        <fullName evidence="1">Uncharacterized protein</fullName>
    </submittedName>
</protein>
<name>A0A918LH56_9PSEU</name>
<dbReference type="AlphaFoldDB" id="A0A918LH56"/>
<dbReference type="EMBL" id="BMRB01000005">
    <property type="protein sequence ID" value="GGS48550.1"/>
    <property type="molecule type" value="Genomic_DNA"/>
</dbReference>
<gene>
    <name evidence="1" type="ORF">GCM10010171_49560</name>
</gene>
<dbReference type="Proteomes" id="UP000660680">
    <property type="component" value="Unassembled WGS sequence"/>
</dbReference>
<reference evidence="1" key="1">
    <citation type="journal article" date="2014" name="Int. J. Syst. Evol. Microbiol.">
        <title>Complete genome sequence of Corynebacterium casei LMG S-19264T (=DSM 44701T), isolated from a smear-ripened cheese.</title>
        <authorList>
            <consortium name="US DOE Joint Genome Institute (JGI-PGF)"/>
            <person name="Walter F."/>
            <person name="Albersmeier A."/>
            <person name="Kalinowski J."/>
            <person name="Ruckert C."/>
        </authorList>
    </citation>
    <scope>NUCLEOTIDE SEQUENCE</scope>
    <source>
        <strain evidence="1">JCM 3276</strain>
    </source>
</reference>
<evidence type="ECO:0000313" key="2">
    <source>
        <dbReference type="Proteomes" id="UP000660680"/>
    </source>
</evidence>
<organism evidence="1 2">
    <name type="scientific">Actinokineospora fastidiosa</name>
    <dbReference type="NCBI Taxonomy" id="1816"/>
    <lineage>
        <taxon>Bacteria</taxon>
        <taxon>Bacillati</taxon>
        <taxon>Actinomycetota</taxon>
        <taxon>Actinomycetes</taxon>
        <taxon>Pseudonocardiales</taxon>
        <taxon>Pseudonocardiaceae</taxon>
        <taxon>Actinokineospora</taxon>
    </lineage>
</organism>